<protein>
    <recommendedName>
        <fullName evidence="4">Reverse transcriptase zinc-binding domain-containing protein</fullName>
    </recommendedName>
</protein>
<evidence type="ECO:0008006" key="4">
    <source>
        <dbReference type="Google" id="ProtNLM"/>
    </source>
</evidence>
<gene>
    <name evidence="2" type="ORF">R3P38DRAFT_3332298</name>
</gene>
<accession>A0AAV9ZNQ6</accession>
<organism evidence="2 3">
    <name type="scientific">Favolaschia claudopus</name>
    <dbReference type="NCBI Taxonomy" id="2862362"/>
    <lineage>
        <taxon>Eukaryota</taxon>
        <taxon>Fungi</taxon>
        <taxon>Dikarya</taxon>
        <taxon>Basidiomycota</taxon>
        <taxon>Agaricomycotina</taxon>
        <taxon>Agaricomycetes</taxon>
        <taxon>Agaricomycetidae</taxon>
        <taxon>Agaricales</taxon>
        <taxon>Marasmiineae</taxon>
        <taxon>Mycenaceae</taxon>
        <taxon>Favolaschia</taxon>
    </lineage>
</organism>
<sequence length="263" mass="31193">MFASPGILLNKGNQRLFMKIVMSLRTRSERKSTFINLERTRCCLADEFNFSPSNDAIWKFLLSTDIPRLTRNFLWKAMHKTYRLGAFRQHIPHLEHLELCGICKVPESMEHIMLECTSPAQELIWNLAERLWRLRHSDWPRLNWGLLLGSGLARFRSNQGKLMRGKNRLFKILVYTSMKLIWKLRNERDEVHNRWLALINNALKRDQLLTNRYRFGNLARNSDTVLQTWSGTLKDEDALPDDWTQVTPDCQKERKRGRKRRDG</sequence>
<evidence type="ECO:0000313" key="2">
    <source>
        <dbReference type="EMBL" id="KAK6987843.1"/>
    </source>
</evidence>
<evidence type="ECO:0000256" key="1">
    <source>
        <dbReference type="SAM" id="MobiDB-lite"/>
    </source>
</evidence>
<feature type="compositionally biased region" description="Basic residues" evidence="1">
    <location>
        <begin position="253"/>
        <end position="263"/>
    </location>
</feature>
<feature type="region of interest" description="Disordered" evidence="1">
    <location>
        <begin position="240"/>
        <end position="263"/>
    </location>
</feature>
<dbReference type="Proteomes" id="UP001362999">
    <property type="component" value="Unassembled WGS sequence"/>
</dbReference>
<evidence type="ECO:0000313" key="3">
    <source>
        <dbReference type="Proteomes" id="UP001362999"/>
    </source>
</evidence>
<dbReference type="AlphaFoldDB" id="A0AAV9ZNQ6"/>
<name>A0AAV9ZNQ6_9AGAR</name>
<keyword evidence="3" id="KW-1185">Reference proteome</keyword>
<dbReference type="EMBL" id="JAWWNJ010000128">
    <property type="protein sequence ID" value="KAK6987843.1"/>
    <property type="molecule type" value="Genomic_DNA"/>
</dbReference>
<proteinExistence type="predicted"/>
<reference evidence="2 3" key="1">
    <citation type="journal article" date="2024" name="J Genomics">
        <title>Draft genome sequencing and assembly of Favolaschia claudopus CIRM-BRFM 2984 isolated from oak limbs.</title>
        <authorList>
            <person name="Navarro D."/>
            <person name="Drula E."/>
            <person name="Chaduli D."/>
            <person name="Cazenave R."/>
            <person name="Ahrendt S."/>
            <person name="Wang J."/>
            <person name="Lipzen A."/>
            <person name="Daum C."/>
            <person name="Barry K."/>
            <person name="Grigoriev I.V."/>
            <person name="Favel A."/>
            <person name="Rosso M.N."/>
            <person name="Martin F."/>
        </authorList>
    </citation>
    <scope>NUCLEOTIDE SEQUENCE [LARGE SCALE GENOMIC DNA]</scope>
    <source>
        <strain evidence="2 3">CIRM-BRFM 2984</strain>
    </source>
</reference>
<comment type="caution">
    <text evidence="2">The sequence shown here is derived from an EMBL/GenBank/DDBJ whole genome shotgun (WGS) entry which is preliminary data.</text>
</comment>